<feature type="modified residue" description="4-aspartylphosphate" evidence="6">
    <location>
        <position position="46"/>
    </location>
</feature>
<evidence type="ECO:0000259" key="8">
    <source>
        <dbReference type="PROSITE" id="PS50110"/>
    </source>
</evidence>
<dbReference type="Gene3D" id="1.10.10.10">
    <property type="entry name" value="Winged helix-like DNA-binding domain superfamily/Winged helix DNA-binding domain"/>
    <property type="match status" value="1"/>
</dbReference>
<feature type="domain" description="OmpR/PhoB-type" evidence="9">
    <location>
        <begin position="126"/>
        <end position="224"/>
    </location>
</feature>
<dbReference type="PROSITE" id="PS51755">
    <property type="entry name" value="OMPR_PHOB"/>
    <property type="match status" value="1"/>
</dbReference>
<keyword evidence="3" id="KW-0805">Transcription regulation</keyword>
<dbReference type="InterPro" id="IPR039420">
    <property type="entry name" value="WalR-like"/>
</dbReference>
<dbReference type="GO" id="GO:0032993">
    <property type="term" value="C:protein-DNA complex"/>
    <property type="evidence" value="ECO:0007669"/>
    <property type="project" value="TreeGrafter"/>
</dbReference>
<dbReference type="GO" id="GO:0006355">
    <property type="term" value="P:regulation of DNA-templated transcription"/>
    <property type="evidence" value="ECO:0007669"/>
    <property type="project" value="InterPro"/>
</dbReference>
<dbReference type="InterPro" id="IPR001789">
    <property type="entry name" value="Sig_transdc_resp-reg_receiver"/>
</dbReference>
<dbReference type="PROSITE" id="PS50110">
    <property type="entry name" value="RESPONSE_REGULATORY"/>
    <property type="match status" value="1"/>
</dbReference>
<evidence type="ECO:0000259" key="9">
    <source>
        <dbReference type="PROSITE" id="PS51755"/>
    </source>
</evidence>
<reference evidence="10" key="1">
    <citation type="submission" date="2009-01" db="EMBL/GenBank/DDBJ databases">
        <title>Complete sequence of chromosome Cyanothece sp. PCC 7425.</title>
        <authorList>
            <consortium name="US DOE Joint Genome Institute"/>
            <person name="Lucas S."/>
            <person name="Copeland A."/>
            <person name="Lapidus A."/>
            <person name="Glavina del Rio T."/>
            <person name="Dalin E."/>
            <person name="Tice H."/>
            <person name="Bruce D."/>
            <person name="Goodwin L."/>
            <person name="Pitluck S."/>
            <person name="Sims D."/>
            <person name="Meineke L."/>
            <person name="Brettin T."/>
            <person name="Detter J.C."/>
            <person name="Han C."/>
            <person name="Larimer F."/>
            <person name="Land M."/>
            <person name="Hauser L."/>
            <person name="Kyrpides N."/>
            <person name="Ovchinnikova G."/>
            <person name="Liberton M."/>
            <person name="Stoeckel J."/>
            <person name="Banerjee A."/>
            <person name="Singh A."/>
            <person name="Page L."/>
            <person name="Sato H."/>
            <person name="Zhao L."/>
            <person name="Sherman L."/>
            <person name="Pakrasi H."/>
            <person name="Richardson P."/>
        </authorList>
    </citation>
    <scope>NUCLEOTIDE SEQUENCE</scope>
    <source>
        <strain evidence="10">PCC 7425</strain>
    </source>
</reference>
<dbReference type="NCBIfam" id="NF045914">
    <property type="entry name" value="RespRegNblR"/>
    <property type="match status" value="1"/>
</dbReference>
<dbReference type="PANTHER" id="PTHR48111:SF22">
    <property type="entry name" value="REGULATOR OF RPOS"/>
    <property type="match status" value="1"/>
</dbReference>
<dbReference type="GO" id="GO:0000156">
    <property type="term" value="F:phosphorelay response regulator activity"/>
    <property type="evidence" value="ECO:0007669"/>
    <property type="project" value="TreeGrafter"/>
</dbReference>
<keyword evidence="4 7" id="KW-0238">DNA-binding</keyword>
<evidence type="ECO:0000256" key="5">
    <source>
        <dbReference type="ARBA" id="ARBA00023163"/>
    </source>
</evidence>
<evidence type="ECO:0000256" key="3">
    <source>
        <dbReference type="ARBA" id="ARBA00023015"/>
    </source>
</evidence>
<protein>
    <submittedName>
        <fullName evidence="10">Two component transcriptional regulator, winged helix family</fullName>
    </submittedName>
</protein>
<dbReference type="Pfam" id="PF00486">
    <property type="entry name" value="Trans_reg_C"/>
    <property type="match status" value="1"/>
</dbReference>
<evidence type="ECO:0000256" key="7">
    <source>
        <dbReference type="PROSITE-ProRule" id="PRU01091"/>
    </source>
</evidence>
<dbReference type="SMART" id="SM00448">
    <property type="entry name" value="REC"/>
    <property type="match status" value="1"/>
</dbReference>
<dbReference type="HOGENOM" id="CLU_000445_30_1_3"/>
<dbReference type="InterPro" id="IPR016032">
    <property type="entry name" value="Sig_transdc_resp-reg_C-effctor"/>
</dbReference>
<evidence type="ECO:0000256" key="4">
    <source>
        <dbReference type="ARBA" id="ARBA00023125"/>
    </source>
</evidence>
<proteinExistence type="predicted"/>
<evidence type="ECO:0000313" key="10">
    <source>
        <dbReference type="EMBL" id="ACL47203.1"/>
    </source>
</evidence>
<dbReference type="AlphaFoldDB" id="B8HN76"/>
<evidence type="ECO:0000256" key="6">
    <source>
        <dbReference type="PROSITE-ProRule" id="PRU00169"/>
    </source>
</evidence>
<dbReference type="PANTHER" id="PTHR48111">
    <property type="entry name" value="REGULATOR OF RPOS"/>
    <property type="match status" value="1"/>
</dbReference>
<evidence type="ECO:0000256" key="1">
    <source>
        <dbReference type="ARBA" id="ARBA00022553"/>
    </source>
</evidence>
<dbReference type="InterPro" id="IPR011006">
    <property type="entry name" value="CheY-like_superfamily"/>
</dbReference>
<feature type="domain" description="Response regulatory" evidence="8">
    <location>
        <begin position="1"/>
        <end position="119"/>
    </location>
</feature>
<organism evidence="10">
    <name type="scientific">Cyanothece sp. (strain PCC 7425 / ATCC 29141)</name>
    <dbReference type="NCBI Taxonomy" id="395961"/>
    <lineage>
        <taxon>Bacteria</taxon>
        <taxon>Bacillati</taxon>
        <taxon>Cyanobacteriota</taxon>
        <taxon>Cyanophyceae</taxon>
        <taxon>Gomontiellales</taxon>
        <taxon>Cyanothecaceae</taxon>
        <taxon>Cyanothece</taxon>
    </lineage>
</organism>
<dbReference type="SUPFAM" id="SSF46894">
    <property type="entry name" value="C-terminal effector domain of the bipartite response regulators"/>
    <property type="match status" value="1"/>
</dbReference>
<gene>
    <name evidence="10" type="ordered locus">Cyan7425_4903</name>
</gene>
<dbReference type="STRING" id="395961.Cyan7425_4903"/>
<dbReference type="InterPro" id="IPR001867">
    <property type="entry name" value="OmpR/PhoB-type_DNA-bd"/>
</dbReference>
<dbReference type="EMBL" id="CP001344">
    <property type="protein sequence ID" value="ACL47203.1"/>
    <property type="molecule type" value="Genomic_DNA"/>
</dbReference>
<sequence>MEPDPQLAQTLSQDLRTAGYYPVVTSTPASCLEEMQRLQPALVVVDQTGTGLSSKSRVDRASLDLCGQLRGTGTRIPLLLLIPQDDLDSRVACLDAGADDYFLKPYRSEAFLYLIQLYLQPQAQAGEHLRFETLGLDLVNRRAERNGRRIDLTMKEFELLKYLMEHPRQVLNREQILENVWGYDYVGESNVIEVYIRYLRLKVEEEGERRLIHTVRGVGYVLRET</sequence>
<dbReference type="GO" id="GO:0000976">
    <property type="term" value="F:transcription cis-regulatory region binding"/>
    <property type="evidence" value="ECO:0007669"/>
    <property type="project" value="TreeGrafter"/>
</dbReference>
<keyword evidence="2" id="KW-0902">Two-component regulatory system</keyword>
<dbReference type="eggNOG" id="COG0745">
    <property type="taxonomic scope" value="Bacteria"/>
</dbReference>
<dbReference type="Gene3D" id="3.40.50.2300">
    <property type="match status" value="1"/>
</dbReference>
<dbReference type="FunFam" id="1.10.10.10:FF:000005">
    <property type="entry name" value="Two-component system response regulator"/>
    <property type="match status" value="1"/>
</dbReference>
<dbReference type="SMART" id="SM00862">
    <property type="entry name" value="Trans_reg_C"/>
    <property type="match status" value="1"/>
</dbReference>
<feature type="DNA-binding region" description="OmpR/PhoB-type" evidence="7">
    <location>
        <begin position="126"/>
        <end position="224"/>
    </location>
</feature>
<accession>B8HN76</accession>
<dbReference type="SUPFAM" id="SSF52172">
    <property type="entry name" value="CheY-like"/>
    <property type="match status" value="1"/>
</dbReference>
<dbReference type="InterPro" id="IPR036388">
    <property type="entry name" value="WH-like_DNA-bd_sf"/>
</dbReference>
<dbReference type="GO" id="GO:0005829">
    <property type="term" value="C:cytosol"/>
    <property type="evidence" value="ECO:0007669"/>
    <property type="project" value="TreeGrafter"/>
</dbReference>
<name>B8HN76_CYAP4</name>
<dbReference type="CDD" id="cd00383">
    <property type="entry name" value="trans_reg_C"/>
    <property type="match status" value="1"/>
</dbReference>
<keyword evidence="1 6" id="KW-0597">Phosphoprotein</keyword>
<evidence type="ECO:0000256" key="2">
    <source>
        <dbReference type="ARBA" id="ARBA00023012"/>
    </source>
</evidence>
<keyword evidence="5" id="KW-0804">Transcription</keyword>
<dbReference type="KEGG" id="cyn:Cyan7425_4903"/>